<evidence type="ECO:0000313" key="2">
    <source>
        <dbReference type="EMBL" id="KAK8770602.1"/>
    </source>
</evidence>
<comment type="caution">
    <text evidence="2">The sequence shown here is derived from an EMBL/GenBank/DDBJ whole genome shotgun (WGS) entry which is preliminary data.</text>
</comment>
<evidence type="ECO:0000313" key="3">
    <source>
        <dbReference type="Proteomes" id="UP001321473"/>
    </source>
</evidence>
<reference evidence="2 3" key="1">
    <citation type="journal article" date="2023" name="Arcadia Sci">
        <title>De novo assembly of a long-read Amblyomma americanum tick genome.</title>
        <authorList>
            <person name="Chou S."/>
            <person name="Poskanzer K.E."/>
            <person name="Rollins M."/>
            <person name="Thuy-Boun P.S."/>
        </authorList>
    </citation>
    <scope>NUCLEOTIDE SEQUENCE [LARGE SCALE GENOMIC DNA]</scope>
    <source>
        <strain evidence="2">F_SG_1</strain>
        <tissue evidence="2">Salivary glands</tissue>
    </source>
</reference>
<evidence type="ECO:0000256" key="1">
    <source>
        <dbReference type="SAM" id="MobiDB-lite"/>
    </source>
</evidence>
<protein>
    <submittedName>
        <fullName evidence="2">Uncharacterized protein</fullName>
    </submittedName>
</protein>
<gene>
    <name evidence="2" type="ORF">V5799_012932</name>
</gene>
<accession>A0AAQ4E7J8</accession>
<dbReference type="Proteomes" id="UP001321473">
    <property type="component" value="Unassembled WGS sequence"/>
</dbReference>
<feature type="compositionally biased region" description="Polar residues" evidence="1">
    <location>
        <begin position="253"/>
        <end position="264"/>
    </location>
</feature>
<sequence length="264" mass="29750">MQWTNIASKMQGIAGRSFTVRAVRDRTEILLGHHAANDRATLNKSGTEEQYQAREVLLQEVLDLAREHGVKLRARRRAYLAPAATPGEANCAPAVQMILPRKPETYTPRHTSTGAPVTMAYAIVEFTELDQVEDVPALWIEDNKCAWPEKLKGDRVTSMVKKAVIPDVLWKWFEITVKGLFATYDKARKKLERSQYTSELGSDSETPNRKRIRRPPPQWLMDKDTGLAPAKKMRRRIPAVPSSFPQGLHYTAPKQSSSEGSEGK</sequence>
<dbReference type="EMBL" id="JARKHS020020855">
    <property type="protein sequence ID" value="KAK8770602.1"/>
    <property type="molecule type" value="Genomic_DNA"/>
</dbReference>
<dbReference type="PANTHER" id="PTHR37558">
    <property type="entry name" value="HTH CENPB-TYPE DOMAIN-CONTAINING PROTEIN"/>
    <property type="match status" value="1"/>
</dbReference>
<dbReference type="PANTHER" id="PTHR37558:SF1">
    <property type="entry name" value="HTH CENPB-TYPE DOMAIN-CONTAINING PROTEIN"/>
    <property type="match status" value="1"/>
</dbReference>
<feature type="region of interest" description="Disordered" evidence="1">
    <location>
        <begin position="192"/>
        <end position="264"/>
    </location>
</feature>
<feature type="compositionally biased region" description="Polar residues" evidence="1">
    <location>
        <begin position="194"/>
        <end position="205"/>
    </location>
</feature>
<proteinExistence type="predicted"/>
<dbReference type="AlphaFoldDB" id="A0AAQ4E7J8"/>
<organism evidence="2 3">
    <name type="scientific">Amblyomma americanum</name>
    <name type="common">Lone star tick</name>
    <dbReference type="NCBI Taxonomy" id="6943"/>
    <lineage>
        <taxon>Eukaryota</taxon>
        <taxon>Metazoa</taxon>
        <taxon>Ecdysozoa</taxon>
        <taxon>Arthropoda</taxon>
        <taxon>Chelicerata</taxon>
        <taxon>Arachnida</taxon>
        <taxon>Acari</taxon>
        <taxon>Parasitiformes</taxon>
        <taxon>Ixodida</taxon>
        <taxon>Ixodoidea</taxon>
        <taxon>Ixodidae</taxon>
        <taxon>Amblyomminae</taxon>
        <taxon>Amblyomma</taxon>
    </lineage>
</organism>
<keyword evidence="3" id="KW-1185">Reference proteome</keyword>
<name>A0AAQ4E7J8_AMBAM</name>